<feature type="domain" description="Phosphate acetyl/butaryl transferase" evidence="7">
    <location>
        <begin position="162"/>
        <end position="478"/>
    </location>
</feature>
<dbReference type="AlphaFoldDB" id="A0AAU7E3X9"/>
<accession>A0AAU7E3X9</accession>
<dbReference type="InterPro" id="IPR042113">
    <property type="entry name" value="P_AcTrfase_dom1"/>
</dbReference>
<evidence type="ECO:0000259" key="7">
    <source>
        <dbReference type="Pfam" id="PF01515"/>
    </source>
</evidence>
<name>A0AAU7E3X9_9BACT</name>
<dbReference type="InterPro" id="IPR004614">
    <property type="entry name" value="P_AcTrfase"/>
</dbReference>
<dbReference type="InterPro" id="IPR050500">
    <property type="entry name" value="Phos_Acetyltrans/Butyryltrans"/>
</dbReference>
<organism evidence="8">
    <name type="scientific">Campylobacter sp. CCS1377</name>
    <dbReference type="NCBI Taxonomy" id="3158229"/>
    <lineage>
        <taxon>Bacteria</taxon>
        <taxon>Pseudomonadati</taxon>
        <taxon>Campylobacterota</taxon>
        <taxon>Epsilonproteobacteria</taxon>
        <taxon>Campylobacterales</taxon>
        <taxon>Campylobacteraceae</taxon>
        <taxon>Campylobacter</taxon>
    </lineage>
</organism>
<dbReference type="EC" id="2.3.1.8" evidence="2"/>
<keyword evidence="4 8" id="KW-0808">Transferase</keyword>
<dbReference type="SUPFAM" id="SSF53659">
    <property type="entry name" value="Isocitrate/Isopropylmalate dehydrogenase-like"/>
    <property type="match status" value="1"/>
</dbReference>
<evidence type="ECO:0000313" key="8">
    <source>
        <dbReference type="EMBL" id="XBJ28643.1"/>
    </source>
</evidence>
<dbReference type="EMBL" id="CP155620">
    <property type="protein sequence ID" value="XBJ28643.1"/>
    <property type="molecule type" value="Genomic_DNA"/>
</dbReference>
<evidence type="ECO:0000256" key="6">
    <source>
        <dbReference type="ARBA" id="ARBA00031108"/>
    </source>
</evidence>
<dbReference type="NCBIfam" id="TIGR00651">
    <property type="entry name" value="pta"/>
    <property type="match status" value="1"/>
</dbReference>
<dbReference type="Pfam" id="PF01515">
    <property type="entry name" value="PTA_PTB"/>
    <property type="match status" value="1"/>
</dbReference>
<dbReference type="NCBIfam" id="NF004167">
    <property type="entry name" value="PRK05632.1"/>
    <property type="match status" value="1"/>
</dbReference>
<dbReference type="Gene3D" id="3.40.50.10950">
    <property type="match status" value="1"/>
</dbReference>
<evidence type="ECO:0000256" key="4">
    <source>
        <dbReference type="ARBA" id="ARBA00022679"/>
    </source>
</evidence>
<dbReference type="InterPro" id="IPR002505">
    <property type="entry name" value="PTA_PTB"/>
</dbReference>
<dbReference type="PANTHER" id="PTHR43356:SF3">
    <property type="entry name" value="PHOSPHATE ACETYLTRANSFERASE"/>
    <property type="match status" value="1"/>
</dbReference>
<dbReference type="InterPro" id="IPR042112">
    <property type="entry name" value="P_AcTrfase_dom2"/>
</dbReference>
<proteinExistence type="predicted"/>
<sequence length="482" mass="53591">MQFYLIQDKEKSVSQKFLDYLEKKYSSVNFYSVVVSDLLKTLSSKHKISCSFETQNQAFELYNTDQNAFFNKILQDFEKFKKENSCVVVLGLNEFGVLGTLELNVKFAKEFNAFIVVDCEILNKIMLSNYLKNALKNENFAFVDENLNLPEKSYQFTTPSRFRYELICKAKQNKKTIVLPESDDERILKASEILLKSEVVNLILLGDENEIKEKCKVLNLNITGAQILNPKNSIYNDEFAKTLYEARKAKGMSEEEAKKLVCDRTYYGTLLVHTAKADAMVSGASTTTAETVRPALQLIKTKQGVSLVSGVFFMCLEDKVLVFADCAVTPNPTPEQIAEIAYVSANTAKSFGIDPKVALLSYSSGDSGSGPSVDAIKEAFKIATERYKDLKIEAPIQFDAAYDEKTGKSKMPNSEVAGKANVYIFPDLNAANICYKAVQRTANALAVGPVLQGLKKPVNDLSRGCLIDDVVNTVILSAIQAE</sequence>
<keyword evidence="5 8" id="KW-0012">Acyltransferase</keyword>
<reference evidence="8" key="1">
    <citation type="submission" date="2024-05" db="EMBL/GenBank/DDBJ databases">
        <title>Campylobacter coli isolated from environmental waters in Slovenia.</title>
        <authorList>
            <person name="Zautner A.E."/>
            <person name="Bunk B."/>
            <person name="Riedel T."/>
            <person name="Sproeer C."/>
        </authorList>
    </citation>
    <scope>NUCLEOTIDE SEQUENCE</scope>
    <source>
        <strain evidence="8">CCS1377</strain>
    </source>
</reference>
<comment type="pathway">
    <text evidence="1">Metabolic intermediate biosynthesis; acetyl-CoA biosynthesis; acetyl-CoA from acetate: step 2/2.</text>
</comment>
<gene>
    <name evidence="8" type="primary">pta</name>
    <name evidence="8" type="ORF">AAH949_05935</name>
</gene>
<evidence type="ECO:0000256" key="2">
    <source>
        <dbReference type="ARBA" id="ARBA00012707"/>
    </source>
</evidence>
<dbReference type="PANTHER" id="PTHR43356">
    <property type="entry name" value="PHOSPHATE ACETYLTRANSFERASE"/>
    <property type="match status" value="1"/>
</dbReference>
<evidence type="ECO:0000256" key="1">
    <source>
        <dbReference type="ARBA" id="ARBA00004989"/>
    </source>
</evidence>
<dbReference type="NCBIfam" id="NF007233">
    <property type="entry name" value="PRK09653.1"/>
    <property type="match status" value="1"/>
</dbReference>
<evidence type="ECO:0000256" key="3">
    <source>
        <dbReference type="ARBA" id="ARBA00021528"/>
    </source>
</evidence>
<dbReference type="GO" id="GO:0008959">
    <property type="term" value="F:phosphate acetyltransferase activity"/>
    <property type="evidence" value="ECO:0007669"/>
    <property type="project" value="UniProtKB-EC"/>
</dbReference>
<dbReference type="Gene3D" id="3.40.50.10750">
    <property type="entry name" value="Isocitrate/Isopropylmalate dehydrogenase-like"/>
    <property type="match status" value="1"/>
</dbReference>
<dbReference type="RefSeq" id="WP_348518217.1">
    <property type="nucleotide sequence ID" value="NZ_CP155620.1"/>
</dbReference>
<protein>
    <recommendedName>
        <fullName evidence="3">Phosphate acetyltransferase</fullName>
        <ecNumber evidence="2">2.3.1.8</ecNumber>
    </recommendedName>
    <alternativeName>
        <fullName evidence="6">Phosphotransacetylase</fullName>
    </alternativeName>
</protein>
<evidence type="ECO:0000256" key="5">
    <source>
        <dbReference type="ARBA" id="ARBA00023315"/>
    </source>
</evidence>